<dbReference type="Pfam" id="PF12110">
    <property type="entry name" value="Nup96"/>
    <property type="match status" value="1"/>
</dbReference>
<feature type="compositionally biased region" description="Basic and acidic residues" evidence="13">
    <location>
        <begin position="407"/>
        <end position="416"/>
    </location>
</feature>
<feature type="compositionally biased region" description="Polar residues" evidence="13">
    <location>
        <begin position="439"/>
        <end position="455"/>
    </location>
</feature>
<dbReference type="OrthoDB" id="3797628at2759"/>
<keyword evidence="11" id="KW-0906">Nuclear pore complex</keyword>
<evidence type="ECO:0000256" key="10">
    <source>
        <dbReference type="ARBA" id="ARBA00023010"/>
    </source>
</evidence>
<feature type="compositionally biased region" description="Polar residues" evidence="13">
    <location>
        <begin position="200"/>
        <end position="216"/>
    </location>
</feature>
<evidence type="ECO:0000256" key="9">
    <source>
        <dbReference type="ARBA" id="ARBA00022927"/>
    </source>
</evidence>
<dbReference type="Gene3D" id="1.25.40.690">
    <property type="match status" value="1"/>
</dbReference>
<evidence type="ECO:0000256" key="3">
    <source>
        <dbReference type="ARBA" id="ARBA00004620"/>
    </source>
</evidence>
<dbReference type="Pfam" id="PF04096">
    <property type="entry name" value="Nucleoporin2"/>
    <property type="match status" value="1"/>
</dbReference>
<feature type="region of interest" description="Disordered" evidence="13">
    <location>
        <begin position="1"/>
        <end position="35"/>
    </location>
</feature>
<evidence type="ECO:0000256" key="5">
    <source>
        <dbReference type="ARBA" id="ARBA00022448"/>
    </source>
</evidence>
<organism evidence="15 16">
    <name type="scientific">Saccharomyces pastorianus</name>
    <name type="common">Lager yeast</name>
    <name type="synonym">Saccharomyces cerevisiae x Saccharomyces eubayanus</name>
    <dbReference type="NCBI Taxonomy" id="27292"/>
    <lineage>
        <taxon>Eukaryota</taxon>
        <taxon>Fungi</taxon>
        <taxon>Dikarya</taxon>
        <taxon>Ascomycota</taxon>
        <taxon>Saccharomycotina</taxon>
        <taxon>Saccharomycetes</taxon>
        <taxon>Saccharomycetales</taxon>
        <taxon>Saccharomycetaceae</taxon>
        <taxon>Saccharomyces</taxon>
    </lineage>
</organism>
<keyword evidence="8" id="KW-0509">mRNA transport</keyword>
<dbReference type="PANTHER" id="PTHR23198">
    <property type="entry name" value="NUCLEOPORIN"/>
    <property type="match status" value="1"/>
</dbReference>
<dbReference type="InterPro" id="IPR036903">
    <property type="entry name" value="Nup98_auto-Pept-S59_dom_sf"/>
</dbReference>
<feature type="region of interest" description="Disordered" evidence="13">
    <location>
        <begin position="401"/>
        <end position="461"/>
    </location>
</feature>
<evidence type="ECO:0000256" key="6">
    <source>
        <dbReference type="ARBA" id="ARBA00022737"/>
    </source>
</evidence>
<keyword evidence="5" id="KW-0813">Transport</keyword>
<dbReference type="Gene3D" id="6.20.50.170">
    <property type="match status" value="1"/>
</dbReference>
<dbReference type="GO" id="GO:0034398">
    <property type="term" value="P:telomere tethering at nuclear periphery"/>
    <property type="evidence" value="ECO:0007669"/>
    <property type="project" value="TreeGrafter"/>
</dbReference>
<dbReference type="GO" id="GO:0000973">
    <property type="term" value="P:post-transcriptional tethering of RNA polymerase II gene DNA at nuclear periphery"/>
    <property type="evidence" value="ECO:0007669"/>
    <property type="project" value="TreeGrafter"/>
</dbReference>
<dbReference type="FunFam" id="1.25.40.690:FF:000007">
    <property type="entry name" value="Nucleoporin NUP145"/>
    <property type="match status" value="1"/>
</dbReference>
<dbReference type="InterPro" id="IPR007230">
    <property type="entry name" value="Nup98_auto-Pept-S59_dom"/>
</dbReference>
<gene>
    <name evidence="15" type="ORF">GRS66_001729</name>
</gene>
<protein>
    <recommendedName>
        <fullName evidence="14">Peptidase S59 domain-containing protein</fullName>
    </recommendedName>
</protein>
<feature type="region of interest" description="Disordered" evidence="13">
    <location>
        <begin position="260"/>
        <end position="290"/>
    </location>
</feature>
<keyword evidence="9" id="KW-0653">Protein transport</keyword>
<dbReference type="GO" id="GO:0017056">
    <property type="term" value="F:structural constituent of nuclear pore"/>
    <property type="evidence" value="ECO:0007669"/>
    <property type="project" value="InterPro"/>
</dbReference>
<dbReference type="GO" id="GO:0031965">
    <property type="term" value="C:nuclear membrane"/>
    <property type="evidence" value="ECO:0007669"/>
    <property type="project" value="UniProtKB-SubCell"/>
</dbReference>
<evidence type="ECO:0000256" key="11">
    <source>
        <dbReference type="ARBA" id="ARBA00023132"/>
    </source>
</evidence>
<dbReference type="GO" id="GO:0044614">
    <property type="term" value="C:nuclear pore cytoplasmic filaments"/>
    <property type="evidence" value="ECO:0007669"/>
    <property type="project" value="TreeGrafter"/>
</dbReference>
<comment type="similarity">
    <text evidence="4">Belongs to the nucleoporin GLFG family.</text>
</comment>
<dbReference type="InterPro" id="IPR037665">
    <property type="entry name" value="Nucleoporin_S59-like"/>
</dbReference>
<evidence type="ECO:0000256" key="12">
    <source>
        <dbReference type="ARBA" id="ARBA00023242"/>
    </source>
</evidence>
<evidence type="ECO:0000313" key="16">
    <source>
        <dbReference type="Proteomes" id="UP000501346"/>
    </source>
</evidence>
<keyword evidence="12" id="KW-0539">Nucleus</keyword>
<dbReference type="GO" id="GO:0006606">
    <property type="term" value="P:protein import into nucleus"/>
    <property type="evidence" value="ECO:0007669"/>
    <property type="project" value="UniProtKB-ARBA"/>
</dbReference>
<evidence type="ECO:0000259" key="14">
    <source>
        <dbReference type="PROSITE" id="PS51434"/>
    </source>
</evidence>
<dbReference type="FunFam" id="3.30.1610.10:FF:000003">
    <property type="entry name" value="Nucleoporin SONB, putative"/>
    <property type="match status" value="1"/>
</dbReference>
<proteinExistence type="inferred from homology"/>
<keyword evidence="7" id="KW-0068">Autocatalytic cleavage</keyword>
<feature type="domain" description="Peptidase S59" evidence="14">
    <location>
        <begin position="469"/>
        <end position="616"/>
    </location>
</feature>
<feature type="compositionally biased region" description="Basic and acidic residues" evidence="13">
    <location>
        <begin position="429"/>
        <end position="438"/>
    </location>
</feature>
<feature type="compositionally biased region" description="Low complexity" evidence="13">
    <location>
        <begin position="17"/>
        <end position="30"/>
    </location>
</feature>
<dbReference type="GO" id="GO:0003723">
    <property type="term" value="F:RNA binding"/>
    <property type="evidence" value="ECO:0007669"/>
    <property type="project" value="TreeGrafter"/>
</dbReference>
<feature type="region of interest" description="Disordered" evidence="13">
    <location>
        <begin position="133"/>
        <end position="240"/>
    </location>
</feature>
<dbReference type="PROSITE" id="PS51434">
    <property type="entry name" value="NUP_C"/>
    <property type="match status" value="1"/>
</dbReference>
<dbReference type="GO" id="GO:0008139">
    <property type="term" value="F:nuclear localization sequence binding"/>
    <property type="evidence" value="ECO:0007669"/>
    <property type="project" value="TreeGrafter"/>
</dbReference>
<evidence type="ECO:0000256" key="7">
    <source>
        <dbReference type="ARBA" id="ARBA00022813"/>
    </source>
</evidence>
<feature type="compositionally biased region" description="Low complexity" evidence="13">
    <location>
        <begin position="150"/>
        <end position="175"/>
    </location>
</feature>
<evidence type="ECO:0000256" key="2">
    <source>
        <dbReference type="ARBA" id="ARBA00004567"/>
    </source>
</evidence>
<evidence type="ECO:0000256" key="4">
    <source>
        <dbReference type="ARBA" id="ARBA00008926"/>
    </source>
</evidence>
<dbReference type="Proteomes" id="UP000501346">
    <property type="component" value="Chromosome ScVII"/>
</dbReference>
<dbReference type="GO" id="GO:0006406">
    <property type="term" value="P:mRNA export from nucleus"/>
    <property type="evidence" value="ECO:0007669"/>
    <property type="project" value="UniProtKB-ARBA"/>
</dbReference>
<comment type="subcellular location">
    <subcellularLocation>
        <location evidence="1">Nucleus membrane</location>
        <topology evidence="1">Peripheral membrane protein</topology>
        <orientation evidence="1">Cytoplasmic side</orientation>
    </subcellularLocation>
    <subcellularLocation>
        <location evidence="3">Nucleus membrane</location>
        <topology evidence="3">Peripheral membrane protein</topology>
        <orientation evidence="3">Nucleoplasmic side</orientation>
    </subcellularLocation>
    <subcellularLocation>
        <location evidence="2">Nucleus</location>
        <location evidence="2">Nuclear pore complex</location>
    </subcellularLocation>
</comment>
<evidence type="ECO:0000313" key="15">
    <source>
        <dbReference type="EMBL" id="QID79462.1"/>
    </source>
</evidence>
<dbReference type="EMBL" id="CP048988">
    <property type="protein sequence ID" value="QID79462.1"/>
    <property type="molecule type" value="Genomic_DNA"/>
</dbReference>
<dbReference type="InterPro" id="IPR021967">
    <property type="entry name" value="Nup98_C"/>
</dbReference>
<dbReference type="InterPro" id="IPR025574">
    <property type="entry name" value="Nucleoporin_FG_rpt"/>
</dbReference>
<keyword evidence="10" id="KW-0811">Translocation</keyword>
<keyword evidence="16" id="KW-1185">Reference proteome</keyword>
<accession>A0A6C1DR03</accession>
<sequence length="1328" mass="146820">MFNKSVNSGFTFGNQNTSTPTSTPAQPSSSLQFPQKSTGLFGNVNVNANTSTPSPSGGLFNANSNANSISQQPANNSLFGNKPAQPSGGLFGATNNTTSKSAGSLFGNNNATANSTGSTGLFGNNHNSSGGLFSGSNNIAPSTQNGGLFGNSNNNNITSTTQNGGLFGKPTTTPAGAGGLFGNSSSTNSTTGLFGSNNTQSSTGIFGQKPGASTTGGLFGNNGASFPRSGETTGTMSTNPYGINISNVPMAVADMPRSITSSLSDVNGKSDAEPKPIENRRTYSFSSSVSGNAPLPLASQSSLVSRLSTRLKATQKSTSPNEIFSPSYSKPWLNGAGSAPLVDDFFSSKMTSLAPNENSNFPQNGFNFLSSQRADLTELRKLKIDSNRSAAKKLKLLSGTPAITKKHMQDEQDSSKNEPIANADSVTNIDRKENRDNNLDNTYLNGKEQSNNLNKQDGENTLQHEKSSSFGYWCSPSPEQLERLSLKQLAAVSNFVIGRRGYGCITFQHDVDLTAFTKSFREELFGKIVIFRSSKTVEVYPDEATKPMIGHGLNVPAIITLENVYPVDKKTKKPMKDTTKFAEFQVFDRKLRSMREMNYISYNPFGGTWTFKVNHFSIWGLVNEEDAEIDEDDLSKQEDGGEQPLRKVRTLAQSKPSDKEVILKTDGTFGTLSGKDDSIVEEKAYEPDLSDADFEGIEASPKLDVSKDWVEQLILAGSSLRSVFATSKEFDGPCQNEIDLLFSECNDEIDNAKLIMKERRFTASYTFAKFSTGSMLLTKDIVGKSGVSIKRLPTELQRKFLFDDVYLDKEIEKVTIEARKSNPYPQISESSLLFKDALDYMEKTSSDYNLWKLSSILFDPVSYPYKTDNDQVKMALLKKERHCRLTSWIVSQIGPEIEEKIRNSSNEIEQIFLYLLLNDVVRASKLAIESKNAHLSVLISYLGSNDPRIRDLAELQLQKWSTGGCSIDKNISKIYKLLSGSPFEGLFSLKELESEFSWLCLLNLTLCYGQIDEYSLESLVQSHLDKFSLPYDDPIGVIFQLYAANENTEKLYKEVRQRTNALDVQFCWYLIQTLRFNGTRVFSKETSDEATFAFAAQLEFAQLHGHSLFVSCFLNDDKAAEDTIKRLVMREITLLRASTNDHILNRLKIPSQLIFNAQALKDRYEGNYLSEVQNLLLGSSYDLAEMAIVTSLGPRLLLSNNPVQNYELKTLREILNEFPDSERDKWSVSINVFEVYLKLVLDNVETQETIDSLISGMKIFYDQYKHCREVAACCNVMSQEIVSKILEKNNPSIGDSKAKLLELPLGQPEKAYLRGEFAQDLMKCTYKI</sequence>
<dbReference type="Gene3D" id="3.30.1610.10">
    <property type="entry name" value="Peptidase S59, nucleoporin"/>
    <property type="match status" value="1"/>
</dbReference>
<dbReference type="PANTHER" id="PTHR23198:SF6">
    <property type="entry name" value="NUCLEAR PORE COMPLEX PROTEIN NUP98-NUP96"/>
    <property type="match status" value="1"/>
</dbReference>
<dbReference type="Pfam" id="PF13634">
    <property type="entry name" value="Nucleoporin_FG"/>
    <property type="match status" value="1"/>
</dbReference>
<feature type="compositionally biased region" description="Basic and acidic residues" evidence="13">
    <location>
        <begin position="268"/>
        <end position="281"/>
    </location>
</feature>
<keyword evidence="6" id="KW-0677">Repeat</keyword>
<dbReference type="SUPFAM" id="SSF82215">
    <property type="entry name" value="C-terminal autoproteolytic domain of nucleoporin nup98"/>
    <property type="match status" value="1"/>
</dbReference>
<dbReference type="GO" id="GO:0044613">
    <property type="term" value="C:nuclear pore central transport channel"/>
    <property type="evidence" value="ECO:0007669"/>
    <property type="project" value="UniProtKB-ARBA"/>
</dbReference>
<evidence type="ECO:0000256" key="1">
    <source>
        <dbReference type="ARBA" id="ARBA00004335"/>
    </source>
</evidence>
<name>A0A6C1DR03_SACPS</name>
<reference evidence="15 16" key="1">
    <citation type="journal article" date="2019" name="BMC Genomics">
        <title>Chromosome level assembly and comparative genome analysis confirm lager-brewing yeasts originated from a single hybridization.</title>
        <authorList>
            <person name="Salazar A.N."/>
            <person name="Gorter de Vries A.R."/>
            <person name="van den Broek M."/>
            <person name="Brouwers N."/>
            <person name="de la Torre Cortes P."/>
            <person name="Kuijpers N.G.A."/>
            <person name="Daran J.G."/>
            <person name="Abeel T."/>
        </authorList>
    </citation>
    <scope>NUCLEOTIDE SEQUENCE [LARGE SCALE GENOMIC DNA]</scope>
    <source>
        <strain evidence="15 16">CBS 1483</strain>
    </source>
</reference>
<evidence type="ECO:0000256" key="8">
    <source>
        <dbReference type="ARBA" id="ARBA00022816"/>
    </source>
</evidence>
<feature type="compositionally biased region" description="Polar residues" evidence="13">
    <location>
        <begin position="230"/>
        <end position="240"/>
    </location>
</feature>
<feature type="compositionally biased region" description="Low complexity" evidence="13">
    <location>
        <begin position="182"/>
        <end position="199"/>
    </location>
</feature>
<evidence type="ECO:0000256" key="13">
    <source>
        <dbReference type="SAM" id="MobiDB-lite"/>
    </source>
</evidence>
<feature type="compositionally biased region" description="Polar residues" evidence="13">
    <location>
        <begin position="1"/>
        <end position="16"/>
    </location>
</feature>